<dbReference type="EMBL" id="KQ947437">
    <property type="protein sequence ID" value="KUJ08111.1"/>
    <property type="molecule type" value="Genomic_DNA"/>
</dbReference>
<feature type="domain" description="Gfd2/YDR514C-like C-terminal" evidence="2">
    <location>
        <begin position="13"/>
        <end position="94"/>
    </location>
</feature>
<dbReference type="PANTHER" id="PTHR28083:SF1">
    <property type="entry name" value="GOOD FOR FULL DBP5 ACTIVITY PROTEIN 2"/>
    <property type="match status" value="1"/>
</dbReference>
<sequence length="193" mass="21744">MPNLLRNFFGVVRRDRNIVLVGHGFGGLTALSSLGFDFQTSVIGILDTANLSFELEMDRSTLGRLLGELECPKSSAKLHNAGNDANFTLRALILLAIKGYEQQRLRTLMVGDEQVSRVLSLRSIAMTPLPGVRKPKEKRPRNKHIAKTWSLEKQEQIREERRQKRITNTAVAFREPEEDPPEYDPADLTACSD</sequence>
<dbReference type="InterPro" id="IPR040151">
    <property type="entry name" value="Gfd2/YDR514C-like"/>
</dbReference>
<organism evidence="3 4">
    <name type="scientific">Mollisia scopiformis</name>
    <name type="common">Conifer needle endophyte fungus</name>
    <name type="synonym">Phialocephala scopiformis</name>
    <dbReference type="NCBI Taxonomy" id="149040"/>
    <lineage>
        <taxon>Eukaryota</taxon>
        <taxon>Fungi</taxon>
        <taxon>Dikarya</taxon>
        <taxon>Ascomycota</taxon>
        <taxon>Pezizomycotina</taxon>
        <taxon>Leotiomycetes</taxon>
        <taxon>Helotiales</taxon>
        <taxon>Mollisiaceae</taxon>
        <taxon>Mollisia</taxon>
    </lineage>
</organism>
<evidence type="ECO:0000259" key="2">
    <source>
        <dbReference type="Pfam" id="PF21762"/>
    </source>
</evidence>
<protein>
    <recommendedName>
        <fullName evidence="2">Gfd2/YDR514C-like C-terminal domain-containing protein</fullName>
    </recommendedName>
</protein>
<reference evidence="3 4" key="1">
    <citation type="submission" date="2015-10" db="EMBL/GenBank/DDBJ databases">
        <title>Full genome of DAOMC 229536 Phialocephala scopiformis, a fungal endophyte of spruce producing the potent anti-insectan compound rugulosin.</title>
        <authorList>
            <consortium name="DOE Joint Genome Institute"/>
            <person name="Walker A.K."/>
            <person name="Frasz S.L."/>
            <person name="Seifert K.A."/>
            <person name="Miller J.D."/>
            <person name="Mondo S.J."/>
            <person name="Labutti K."/>
            <person name="Lipzen A."/>
            <person name="Dockter R."/>
            <person name="Kennedy M."/>
            <person name="Grigoriev I.V."/>
            <person name="Spatafora J.W."/>
        </authorList>
    </citation>
    <scope>NUCLEOTIDE SEQUENCE [LARGE SCALE GENOMIC DNA]</scope>
    <source>
        <strain evidence="3 4">CBS 120377</strain>
    </source>
</reference>
<evidence type="ECO:0000313" key="3">
    <source>
        <dbReference type="EMBL" id="KUJ08111.1"/>
    </source>
</evidence>
<feature type="compositionally biased region" description="Basic and acidic residues" evidence="1">
    <location>
        <begin position="153"/>
        <end position="162"/>
    </location>
</feature>
<dbReference type="Proteomes" id="UP000070700">
    <property type="component" value="Unassembled WGS sequence"/>
</dbReference>
<dbReference type="GeneID" id="28816638"/>
<gene>
    <name evidence="3" type="ORF">LY89DRAFT_349939</name>
</gene>
<dbReference type="PANTHER" id="PTHR28083">
    <property type="entry name" value="GOOD FOR FULL DBP5 ACTIVITY PROTEIN 2"/>
    <property type="match status" value="1"/>
</dbReference>
<dbReference type="AlphaFoldDB" id="A0A132B6Z1"/>
<dbReference type="InParanoid" id="A0A132B6Z1"/>
<proteinExistence type="predicted"/>
<dbReference type="RefSeq" id="XP_018062466.1">
    <property type="nucleotide sequence ID" value="XM_018206912.1"/>
</dbReference>
<feature type="region of interest" description="Disordered" evidence="1">
    <location>
        <begin position="153"/>
        <end position="193"/>
    </location>
</feature>
<dbReference type="Pfam" id="PF21762">
    <property type="entry name" value="DEDDh_C"/>
    <property type="match status" value="1"/>
</dbReference>
<dbReference type="InterPro" id="IPR048519">
    <property type="entry name" value="Gfd2/YDR514C-like_C"/>
</dbReference>
<dbReference type="OrthoDB" id="5953249at2759"/>
<name>A0A132B6Z1_MOLSC</name>
<evidence type="ECO:0000256" key="1">
    <source>
        <dbReference type="SAM" id="MobiDB-lite"/>
    </source>
</evidence>
<evidence type="ECO:0000313" key="4">
    <source>
        <dbReference type="Proteomes" id="UP000070700"/>
    </source>
</evidence>
<keyword evidence="4" id="KW-1185">Reference proteome</keyword>
<dbReference type="KEGG" id="psco:LY89DRAFT_349939"/>
<feature type="compositionally biased region" description="Acidic residues" evidence="1">
    <location>
        <begin position="176"/>
        <end position="185"/>
    </location>
</feature>
<accession>A0A132B6Z1</accession>